<evidence type="ECO:0000256" key="2">
    <source>
        <dbReference type="ARBA" id="ARBA00023125"/>
    </source>
</evidence>
<keyword evidence="3" id="KW-0804">Transcription</keyword>
<dbReference type="PANTHER" id="PTHR43537:SF24">
    <property type="entry name" value="GLUCONATE OPERON TRANSCRIPTIONAL REPRESSOR"/>
    <property type="match status" value="1"/>
</dbReference>
<gene>
    <name evidence="5" type="ORF">B5J99_02810</name>
</gene>
<dbReference type="SMART" id="SM00895">
    <property type="entry name" value="FCD"/>
    <property type="match status" value="1"/>
</dbReference>
<proteinExistence type="predicted"/>
<sequence>MEKAASPRASDIAYDKIRQFVLSGHAEPGEQLTEEQLARISGVSRTPVREAVRRLENELLIVRSDSKRLFVADWSADDIDEMFVLRGMLEGHAASRAARNITARQLEEIARISDLLDEAVSANPPDVAAFLAHNRAFHDIILEAARSPRLSAMLPMLIEQPVVSRTAKQYRVGELLQSARDHRELIAAFIARDSHWARAVMTSHIRRAFHAFSITALRRKEQQQRAND</sequence>
<dbReference type="InterPro" id="IPR036388">
    <property type="entry name" value="WH-like_DNA-bd_sf"/>
</dbReference>
<dbReference type="CDD" id="cd07377">
    <property type="entry name" value="WHTH_GntR"/>
    <property type="match status" value="1"/>
</dbReference>
<evidence type="ECO:0000259" key="4">
    <source>
        <dbReference type="PROSITE" id="PS50949"/>
    </source>
</evidence>
<dbReference type="PROSITE" id="PS50949">
    <property type="entry name" value="HTH_GNTR"/>
    <property type="match status" value="1"/>
</dbReference>
<dbReference type="InterPro" id="IPR036390">
    <property type="entry name" value="WH_DNA-bd_sf"/>
</dbReference>
<feature type="domain" description="HTH gntR-type" evidence="4">
    <location>
        <begin position="7"/>
        <end position="74"/>
    </location>
</feature>
<dbReference type="InterPro" id="IPR011711">
    <property type="entry name" value="GntR_C"/>
</dbReference>
<evidence type="ECO:0000256" key="3">
    <source>
        <dbReference type="ARBA" id="ARBA00023163"/>
    </source>
</evidence>
<accession>A0ABM6M3N3</accession>
<dbReference type="Pfam" id="PF00392">
    <property type="entry name" value="GntR"/>
    <property type="match status" value="1"/>
</dbReference>
<dbReference type="Gene3D" id="1.10.10.10">
    <property type="entry name" value="Winged helix-like DNA-binding domain superfamily/Winged helix DNA-binding domain"/>
    <property type="match status" value="1"/>
</dbReference>
<dbReference type="SUPFAM" id="SSF48008">
    <property type="entry name" value="GntR ligand-binding domain-like"/>
    <property type="match status" value="1"/>
</dbReference>
<dbReference type="Pfam" id="PF07729">
    <property type="entry name" value="FCD"/>
    <property type="match status" value="1"/>
</dbReference>
<dbReference type="PANTHER" id="PTHR43537">
    <property type="entry name" value="TRANSCRIPTIONAL REGULATOR, GNTR FAMILY"/>
    <property type="match status" value="1"/>
</dbReference>
<dbReference type="Proteomes" id="UP000258016">
    <property type="component" value="Chromosome"/>
</dbReference>
<reference evidence="5 6" key="1">
    <citation type="submission" date="2017-03" db="EMBL/GenBank/DDBJ databases">
        <title>Complete genome sequence of Blastomonas fulva degrading microcsystin LR.</title>
        <authorList>
            <person name="Lee H.-g."/>
            <person name="Jin L."/>
            <person name="oh H.-M."/>
        </authorList>
    </citation>
    <scope>NUCLEOTIDE SEQUENCE [LARGE SCALE GENOMIC DNA]</scope>
    <source>
        <strain evidence="5 6">T2</strain>
    </source>
</reference>
<dbReference type="SMART" id="SM00345">
    <property type="entry name" value="HTH_GNTR"/>
    <property type="match status" value="1"/>
</dbReference>
<dbReference type="EMBL" id="CP020083">
    <property type="protein sequence ID" value="ASR50530.1"/>
    <property type="molecule type" value="Genomic_DNA"/>
</dbReference>
<evidence type="ECO:0000256" key="1">
    <source>
        <dbReference type="ARBA" id="ARBA00023015"/>
    </source>
</evidence>
<keyword evidence="2" id="KW-0238">DNA-binding</keyword>
<dbReference type="InterPro" id="IPR000524">
    <property type="entry name" value="Tscrpt_reg_HTH_GntR"/>
</dbReference>
<dbReference type="InterPro" id="IPR008920">
    <property type="entry name" value="TF_FadR/GntR_C"/>
</dbReference>
<evidence type="ECO:0000313" key="6">
    <source>
        <dbReference type="Proteomes" id="UP000258016"/>
    </source>
</evidence>
<dbReference type="Gene3D" id="1.20.120.530">
    <property type="entry name" value="GntR ligand-binding domain-like"/>
    <property type="match status" value="1"/>
</dbReference>
<evidence type="ECO:0000313" key="5">
    <source>
        <dbReference type="EMBL" id="ASR50530.1"/>
    </source>
</evidence>
<organism evidence="5 6">
    <name type="scientific">Blastomonas fulva</name>
    <dbReference type="NCBI Taxonomy" id="1550728"/>
    <lineage>
        <taxon>Bacteria</taxon>
        <taxon>Pseudomonadati</taxon>
        <taxon>Pseudomonadota</taxon>
        <taxon>Alphaproteobacteria</taxon>
        <taxon>Sphingomonadales</taxon>
        <taxon>Sphingomonadaceae</taxon>
        <taxon>Blastomonas</taxon>
    </lineage>
</organism>
<dbReference type="RefSeq" id="WP_054133962.1">
    <property type="nucleotide sequence ID" value="NZ_CP020083.1"/>
</dbReference>
<protein>
    <submittedName>
        <fullName evidence="5">GntR family transcriptional regulator</fullName>
    </submittedName>
</protein>
<name>A0ABM6M3N3_9SPHN</name>
<keyword evidence="6" id="KW-1185">Reference proteome</keyword>
<dbReference type="SUPFAM" id="SSF46785">
    <property type="entry name" value="Winged helix' DNA-binding domain"/>
    <property type="match status" value="1"/>
</dbReference>
<keyword evidence="1" id="KW-0805">Transcription regulation</keyword>
<dbReference type="GeneID" id="303484502"/>